<dbReference type="AlphaFoldDB" id="A0A168KSZ9"/>
<organism evidence="1 2">
    <name type="scientific">Paenibacillus glacialis</name>
    <dbReference type="NCBI Taxonomy" id="494026"/>
    <lineage>
        <taxon>Bacteria</taxon>
        <taxon>Bacillati</taxon>
        <taxon>Bacillota</taxon>
        <taxon>Bacilli</taxon>
        <taxon>Bacillales</taxon>
        <taxon>Paenibacillaceae</taxon>
        <taxon>Paenibacillus</taxon>
    </lineage>
</organism>
<evidence type="ECO:0000313" key="2">
    <source>
        <dbReference type="Proteomes" id="UP000076967"/>
    </source>
</evidence>
<gene>
    <name evidence="1" type="ORF">PGLA_12180</name>
</gene>
<reference evidence="1 2" key="1">
    <citation type="submission" date="2016-03" db="EMBL/GenBank/DDBJ databases">
        <title>Draft genome sequence of Paenibacillus glacialis DSM 22343.</title>
        <authorList>
            <person name="Shin S.-K."/>
            <person name="Yi H."/>
        </authorList>
    </citation>
    <scope>NUCLEOTIDE SEQUENCE [LARGE SCALE GENOMIC DNA]</scope>
    <source>
        <strain evidence="1 2">DSM 22343</strain>
    </source>
</reference>
<name>A0A168KSZ9_9BACL</name>
<dbReference type="Proteomes" id="UP000076967">
    <property type="component" value="Unassembled WGS sequence"/>
</dbReference>
<dbReference type="STRING" id="494026.PGLA_12180"/>
<dbReference type="Pfam" id="PF13671">
    <property type="entry name" value="AAA_33"/>
    <property type="match status" value="1"/>
</dbReference>
<dbReference type="Gene3D" id="3.40.50.300">
    <property type="entry name" value="P-loop containing nucleotide triphosphate hydrolases"/>
    <property type="match status" value="1"/>
</dbReference>
<dbReference type="InterPro" id="IPR027417">
    <property type="entry name" value="P-loop_NTPase"/>
</dbReference>
<sequence length="158" mass="18451">MAIIYMLCGKVGSGKSTYAKTLKELHRAMVLSCDDLMLSLFDEHLGDQHQRIHRKSIAYLYQLAEELVSIDVNVVLDFGFWSKEDRLEVRQYFLDKGISTELHYINTPAIQTKQQLHMRNQDIVNGKSNVYLIDEDMRQFFDSKFDEPTEDEISVRIN</sequence>
<dbReference type="OrthoDB" id="2914911at2"/>
<dbReference type="EMBL" id="LVJH01000021">
    <property type="protein sequence ID" value="OAB42424.1"/>
    <property type="molecule type" value="Genomic_DNA"/>
</dbReference>
<comment type="caution">
    <text evidence="1">The sequence shown here is derived from an EMBL/GenBank/DDBJ whole genome shotgun (WGS) entry which is preliminary data.</text>
</comment>
<evidence type="ECO:0008006" key="3">
    <source>
        <dbReference type="Google" id="ProtNLM"/>
    </source>
</evidence>
<protein>
    <recommendedName>
        <fullName evidence="3">Kinase</fullName>
    </recommendedName>
</protein>
<keyword evidence="2" id="KW-1185">Reference proteome</keyword>
<proteinExistence type="predicted"/>
<dbReference type="SUPFAM" id="SSF52540">
    <property type="entry name" value="P-loop containing nucleoside triphosphate hydrolases"/>
    <property type="match status" value="1"/>
</dbReference>
<evidence type="ECO:0000313" key="1">
    <source>
        <dbReference type="EMBL" id="OAB42424.1"/>
    </source>
</evidence>
<accession>A0A168KSZ9</accession>
<dbReference type="RefSeq" id="WP_068533047.1">
    <property type="nucleotide sequence ID" value="NZ_LVJH01000021.1"/>
</dbReference>